<feature type="domain" description="Alpha-D-phosphohexomutase alpha/beta/alpha" evidence="17">
    <location>
        <begin position="210"/>
        <end position="316"/>
    </location>
</feature>
<gene>
    <name evidence="19" type="ORF">SAMN02745883_02169</name>
</gene>
<keyword evidence="10" id="KW-0413">Isomerase</keyword>
<dbReference type="EC" id="5.4.2.2" evidence="6"/>
<dbReference type="STRING" id="1121266.SAMN02745883_02169"/>
<evidence type="ECO:0000256" key="10">
    <source>
        <dbReference type="ARBA" id="ARBA00023235"/>
    </source>
</evidence>
<evidence type="ECO:0000256" key="7">
    <source>
        <dbReference type="ARBA" id="ARBA00022553"/>
    </source>
</evidence>
<dbReference type="SUPFAM" id="SSF53738">
    <property type="entry name" value="Phosphoglucomutase, first 3 domains"/>
    <property type="match status" value="3"/>
</dbReference>
<organism evidence="19 20">
    <name type="scientific">Caminicella sporogenes DSM 14501</name>
    <dbReference type="NCBI Taxonomy" id="1121266"/>
    <lineage>
        <taxon>Bacteria</taxon>
        <taxon>Bacillati</taxon>
        <taxon>Bacillota</taxon>
        <taxon>Clostridia</taxon>
        <taxon>Peptostreptococcales</taxon>
        <taxon>Caminicellaceae</taxon>
        <taxon>Caminicella</taxon>
    </lineage>
</organism>
<feature type="domain" description="Alpha-D-phosphohexomutase alpha/beta/alpha" evidence="18">
    <location>
        <begin position="326"/>
        <end position="449"/>
    </location>
</feature>
<evidence type="ECO:0000256" key="8">
    <source>
        <dbReference type="ARBA" id="ARBA00022723"/>
    </source>
</evidence>
<evidence type="ECO:0000313" key="20">
    <source>
        <dbReference type="Proteomes" id="UP000184082"/>
    </source>
</evidence>
<sequence>MNYMEKYNEWISSPYFDEETKEELLKIKDDEKEIEDRFFKELEFGTGGLRGVIGAGTNRINKYNIRKATQGLANYILKNVENAKNRGVVIAYDSRHKSPEFAKEAALVLNANGIKAYLFESLRTTPELSFTVRELGCAGGIVITASHNPPEYNGYKVYGEDGGQLVPKFANMVIEEIRNINDFSEVKYIDEKEALDKGLLNIIGEEIDRKYIDKVKSLVIRKDVIENMKDFKIVYTPLHGTGAMPVKRVLNEIGFENVIVEPKQEIPDSNFSTVKYPNPEEHDAFKLAIKLAEKENADIIIGTDPDCDRVGAVVKNKNGEYVVLTGNQTGALLIDYILSSMESIPKNGVIVKTIVTSELGAVIAKSYGVEVINTLTGFKFIGEKIKEFEQNKDKKFIFGYEESYGYLAGTFVRDKDGVIASMLIAEMAAYYKSKGMTLLDGLKNIYEKYGYYKEDLKSITLKGKEGIEKIGRIMNDFRNNPPLNIEGIRVKIIRDYKESLSKNILDKTENKLDLPKSNVLHFTLEDGSWFAIRPSGTEPKIKIYFSVVSDSEKNAEDKLNIIRKFVLDKINEIE</sequence>
<dbReference type="InterPro" id="IPR005843">
    <property type="entry name" value="A-D-PHexomutase_C"/>
</dbReference>
<dbReference type="SUPFAM" id="SSF55957">
    <property type="entry name" value="Phosphoglucomutase, C-terminal domain"/>
    <property type="match status" value="1"/>
</dbReference>
<comment type="cofactor">
    <cofactor evidence="2">
        <name>Mg(2+)</name>
        <dbReference type="ChEBI" id="CHEBI:18420"/>
    </cofactor>
</comment>
<keyword evidence="8 14" id="KW-0479">Metal-binding</keyword>
<dbReference type="Pfam" id="PF02880">
    <property type="entry name" value="PGM_PMM_III"/>
    <property type="match status" value="1"/>
</dbReference>
<evidence type="ECO:0000256" key="4">
    <source>
        <dbReference type="ARBA" id="ARBA00005189"/>
    </source>
</evidence>
<comment type="pathway">
    <text evidence="3">Glycolipid metabolism; diglucosyl-diacylglycerol biosynthesis.</text>
</comment>
<keyword evidence="9 14" id="KW-0460">Magnesium</keyword>
<dbReference type="GO" id="GO:0000287">
    <property type="term" value="F:magnesium ion binding"/>
    <property type="evidence" value="ECO:0007669"/>
    <property type="project" value="InterPro"/>
</dbReference>
<keyword evidence="7" id="KW-0597">Phosphoprotein</keyword>
<dbReference type="Gene3D" id="3.30.310.50">
    <property type="entry name" value="Alpha-D-phosphohexomutase, C-terminal domain"/>
    <property type="match status" value="1"/>
</dbReference>
<evidence type="ECO:0000256" key="14">
    <source>
        <dbReference type="RuleBase" id="RU004326"/>
    </source>
</evidence>
<dbReference type="Pfam" id="PF00408">
    <property type="entry name" value="PGM_PMM_IV"/>
    <property type="match status" value="1"/>
</dbReference>
<dbReference type="GO" id="GO:0005975">
    <property type="term" value="P:carbohydrate metabolic process"/>
    <property type="evidence" value="ECO:0007669"/>
    <property type="project" value="InterPro"/>
</dbReference>
<comment type="pathway">
    <text evidence="4">Lipid metabolism.</text>
</comment>
<evidence type="ECO:0000313" key="19">
    <source>
        <dbReference type="EMBL" id="SHK48993.1"/>
    </source>
</evidence>
<evidence type="ECO:0000259" key="16">
    <source>
        <dbReference type="Pfam" id="PF02878"/>
    </source>
</evidence>
<evidence type="ECO:0000256" key="2">
    <source>
        <dbReference type="ARBA" id="ARBA00001946"/>
    </source>
</evidence>
<dbReference type="EMBL" id="FRAJ01000021">
    <property type="protein sequence ID" value="SHK48993.1"/>
    <property type="molecule type" value="Genomic_DNA"/>
</dbReference>
<comment type="similarity">
    <text evidence="5 14">Belongs to the phosphohexose mutase family.</text>
</comment>
<evidence type="ECO:0000256" key="13">
    <source>
        <dbReference type="ARBA" id="ARBA00041467"/>
    </source>
</evidence>
<dbReference type="AlphaFoldDB" id="A0A1M6SWD8"/>
<dbReference type="InterPro" id="IPR016066">
    <property type="entry name" value="A-D-PHexomutase_CS"/>
</dbReference>
<dbReference type="InterPro" id="IPR005844">
    <property type="entry name" value="A-D-PHexomutase_a/b/a-I"/>
</dbReference>
<evidence type="ECO:0000259" key="15">
    <source>
        <dbReference type="Pfam" id="PF00408"/>
    </source>
</evidence>
<dbReference type="GO" id="GO:0008973">
    <property type="term" value="F:phosphopentomutase activity"/>
    <property type="evidence" value="ECO:0007669"/>
    <property type="project" value="TreeGrafter"/>
</dbReference>
<evidence type="ECO:0000259" key="17">
    <source>
        <dbReference type="Pfam" id="PF02879"/>
    </source>
</evidence>
<evidence type="ECO:0000256" key="6">
    <source>
        <dbReference type="ARBA" id="ARBA00012728"/>
    </source>
</evidence>
<dbReference type="PROSITE" id="PS00710">
    <property type="entry name" value="PGM_PMM"/>
    <property type="match status" value="1"/>
</dbReference>
<dbReference type="Pfam" id="PF02879">
    <property type="entry name" value="PGM_PMM_II"/>
    <property type="match status" value="1"/>
</dbReference>
<accession>A0A1M6SWD8</accession>
<dbReference type="InterPro" id="IPR005846">
    <property type="entry name" value="A-D-PHexomutase_a/b/a-III"/>
</dbReference>
<dbReference type="PANTHER" id="PTHR45745">
    <property type="entry name" value="PHOSPHOMANNOMUTASE 45A"/>
    <property type="match status" value="1"/>
</dbReference>
<evidence type="ECO:0000256" key="5">
    <source>
        <dbReference type="ARBA" id="ARBA00010231"/>
    </source>
</evidence>
<dbReference type="GO" id="GO:0006166">
    <property type="term" value="P:purine ribonucleoside salvage"/>
    <property type="evidence" value="ECO:0007669"/>
    <property type="project" value="TreeGrafter"/>
</dbReference>
<dbReference type="Gene3D" id="3.40.120.10">
    <property type="entry name" value="Alpha-D-Glucose-1,6-Bisphosphate, subunit A, domain 3"/>
    <property type="match status" value="3"/>
</dbReference>
<dbReference type="RefSeq" id="WP_072968430.1">
    <property type="nucleotide sequence ID" value="NZ_FRAJ01000021.1"/>
</dbReference>
<dbReference type="Pfam" id="PF02878">
    <property type="entry name" value="PGM_PMM_I"/>
    <property type="match status" value="1"/>
</dbReference>
<evidence type="ECO:0000259" key="18">
    <source>
        <dbReference type="Pfam" id="PF02880"/>
    </source>
</evidence>
<proteinExistence type="inferred from homology"/>
<feature type="domain" description="Alpha-D-phosphohexomutase C-terminal" evidence="15">
    <location>
        <begin position="516"/>
        <end position="554"/>
    </location>
</feature>
<protein>
    <recommendedName>
        <fullName evidence="11">Phosphoglucomutase</fullName>
        <ecNumber evidence="6">5.4.2.2</ecNumber>
    </recommendedName>
    <alternativeName>
        <fullName evidence="13">Alpha-phosphoglucomutase</fullName>
    </alternativeName>
    <alternativeName>
        <fullName evidence="12">Glucose phosphomutase</fullName>
    </alternativeName>
</protein>
<dbReference type="InterPro" id="IPR005845">
    <property type="entry name" value="A-D-PHexomutase_a/b/a-II"/>
</dbReference>
<dbReference type="InterPro" id="IPR036900">
    <property type="entry name" value="A-D-PHexomutase_C_sf"/>
</dbReference>
<keyword evidence="20" id="KW-1185">Reference proteome</keyword>
<feature type="domain" description="Alpha-D-phosphohexomutase alpha/beta/alpha" evidence="16">
    <location>
        <begin position="43"/>
        <end position="180"/>
    </location>
</feature>
<evidence type="ECO:0000256" key="1">
    <source>
        <dbReference type="ARBA" id="ARBA00000443"/>
    </source>
</evidence>
<evidence type="ECO:0000256" key="11">
    <source>
        <dbReference type="ARBA" id="ARBA00039995"/>
    </source>
</evidence>
<dbReference type="PRINTS" id="PR00509">
    <property type="entry name" value="PGMPMM"/>
</dbReference>
<evidence type="ECO:0000256" key="3">
    <source>
        <dbReference type="ARBA" id="ARBA00005164"/>
    </source>
</evidence>
<reference evidence="19 20" key="1">
    <citation type="submission" date="2016-11" db="EMBL/GenBank/DDBJ databases">
        <authorList>
            <person name="Jaros S."/>
            <person name="Januszkiewicz K."/>
            <person name="Wedrychowicz H."/>
        </authorList>
    </citation>
    <scope>NUCLEOTIDE SEQUENCE [LARGE SCALE GENOMIC DNA]</scope>
    <source>
        <strain evidence="19 20">DSM 14501</strain>
    </source>
</reference>
<name>A0A1M6SWD8_9FIRM</name>
<dbReference type="PANTHER" id="PTHR45745:SF1">
    <property type="entry name" value="PHOSPHOGLUCOMUTASE 2B-RELATED"/>
    <property type="match status" value="1"/>
</dbReference>
<evidence type="ECO:0000256" key="12">
    <source>
        <dbReference type="ARBA" id="ARBA00041398"/>
    </source>
</evidence>
<dbReference type="Proteomes" id="UP000184082">
    <property type="component" value="Unassembled WGS sequence"/>
</dbReference>
<evidence type="ECO:0000256" key="9">
    <source>
        <dbReference type="ARBA" id="ARBA00022842"/>
    </source>
</evidence>
<dbReference type="InterPro" id="IPR005841">
    <property type="entry name" value="Alpha-D-phosphohexomutase_SF"/>
</dbReference>
<comment type="catalytic activity">
    <reaction evidence="1">
        <text>alpha-D-glucose 1-phosphate = alpha-D-glucose 6-phosphate</text>
        <dbReference type="Rhea" id="RHEA:23536"/>
        <dbReference type="ChEBI" id="CHEBI:58225"/>
        <dbReference type="ChEBI" id="CHEBI:58601"/>
        <dbReference type="EC" id="5.4.2.2"/>
    </reaction>
</comment>
<dbReference type="CDD" id="cd05799">
    <property type="entry name" value="PGM2"/>
    <property type="match status" value="1"/>
</dbReference>
<dbReference type="GO" id="GO:0004614">
    <property type="term" value="F:phosphoglucomutase activity"/>
    <property type="evidence" value="ECO:0007669"/>
    <property type="project" value="UniProtKB-EC"/>
</dbReference>
<dbReference type="InterPro" id="IPR016055">
    <property type="entry name" value="A-D-PHexomutase_a/b/a-I/II/III"/>
</dbReference>